<proteinExistence type="inferred from homology"/>
<dbReference type="EMBL" id="MDYQ01000125">
    <property type="protein sequence ID" value="PRP81416.1"/>
    <property type="molecule type" value="Genomic_DNA"/>
</dbReference>
<dbReference type="PANTHER" id="PTHR16196">
    <property type="entry name" value="CELL CYCLE CONTROL PROTEIN CWF25"/>
    <property type="match status" value="1"/>
</dbReference>
<keyword evidence="4" id="KW-0747">Spliceosome</keyword>
<keyword evidence="12" id="KW-1185">Reference proteome</keyword>
<evidence type="ECO:0000256" key="9">
    <source>
        <dbReference type="SAM" id="MobiDB-lite"/>
    </source>
</evidence>
<keyword evidence="6" id="KW-0508">mRNA splicing</keyword>
<dbReference type="GO" id="GO:0005684">
    <property type="term" value="C:U2-type spliceosomal complex"/>
    <property type="evidence" value="ECO:0007669"/>
    <property type="project" value="TreeGrafter"/>
</dbReference>
<comment type="caution">
    <text evidence="11">The sequence shown here is derived from an EMBL/GenBank/DDBJ whole genome shotgun (WGS) entry which is preliminary data.</text>
</comment>
<keyword evidence="7" id="KW-0539">Nucleus</keyword>
<dbReference type="STRING" id="1890364.A0A2P6NBT0"/>
<dbReference type="Proteomes" id="UP000241769">
    <property type="component" value="Unassembled WGS sequence"/>
</dbReference>
<protein>
    <recommendedName>
        <fullName evidence="10">CBF1-interacting co-repressor CIR N-terminal domain-containing protein</fullName>
    </recommendedName>
</protein>
<gene>
    <name evidence="11" type="ORF">PROFUN_10946</name>
</gene>
<feature type="domain" description="CBF1-interacting co-repressor CIR N-terminal" evidence="10">
    <location>
        <begin position="11"/>
        <end position="47"/>
    </location>
</feature>
<feature type="coiled-coil region" evidence="8">
    <location>
        <begin position="30"/>
        <end position="57"/>
    </location>
</feature>
<dbReference type="InParanoid" id="A0A2P6NBT0"/>
<dbReference type="GO" id="GO:0000398">
    <property type="term" value="P:mRNA splicing, via spliceosome"/>
    <property type="evidence" value="ECO:0007669"/>
    <property type="project" value="TreeGrafter"/>
</dbReference>
<dbReference type="Pfam" id="PF10197">
    <property type="entry name" value="Cir_N"/>
    <property type="match status" value="1"/>
</dbReference>
<evidence type="ECO:0000256" key="4">
    <source>
        <dbReference type="ARBA" id="ARBA00022728"/>
    </source>
</evidence>
<evidence type="ECO:0000256" key="8">
    <source>
        <dbReference type="SAM" id="Coils"/>
    </source>
</evidence>
<evidence type="ECO:0000256" key="2">
    <source>
        <dbReference type="ARBA" id="ARBA00006695"/>
    </source>
</evidence>
<evidence type="ECO:0000259" key="10">
    <source>
        <dbReference type="SMART" id="SM01083"/>
    </source>
</evidence>
<dbReference type="Pfam" id="PF12542">
    <property type="entry name" value="CWC25"/>
    <property type="match status" value="1"/>
</dbReference>
<dbReference type="AlphaFoldDB" id="A0A2P6NBT0"/>
<comment type="subcellular location">
    <subcellularLocation>
        <location evidence="1">Nucleus</location>
    </subcellularLocation>
</comment>
<dbReference type="InterPro" id="IPR019339">
    <property type="entry name" value="CIR_N_dom"/>
</dbReference>
<sequence length="282" mass="33481">KMTKNFLAKKSWHTGSIKHMEKVWKAEQVAGEEQAKIDALKKELAEEQRLYELKRMADEANGRKVDRIEWMYTIKKGPTTDEYLMGQAVKTDDSDKQEMEALTKQPGSLFVRGQVSVSMDQAAKVKEDPMLAIELQRQNARKEFLSNPVQMKKVKENSEVRSLLKKMKKMKKQEKKEKKERKRAEKEERGEKRKRSESPERKEREADHLPEEKTEKRERDRDPLPEEKTERREREADHLPEEKTEKKEREADHLLEEKGEGREGREQEQGSQNRGQERQERR</sequence>
<comment type="similarity">
    <text evidence="2">Belongs to the CWC25 family.</text>
</comment>
<organism evidence="11 12">
    <name type="scientific">Planoprotostelium fungivorum</name>
    <dbReference type="NCBI Taxonomy" id="1890364"/>
    <lineage>
        <taxon>Eukaryota</taxon>
        <taxon>Amoebozoa</taxon>
        <taxon>Evosea</taxon>
        <taxon>Variosea</taxon>
        <taxon>Cavosteliida</taxon>
        <taxon>Cavosteliaceae</taxon>
        <taxon>Planoprotostelium</taxon>
    </lineage>
</organism>
<dbReference type="InterPro" id="IPR051376">
    <property type="entry name" value="CWC25_splicing_factor"/>
</dbReference>
<dbReference type="SMART" id="SM01083">
    <property type="entry name" value="Cir_N"/>
    <property type="match status" value="1"/>
</dbReference>
<evidence type="ECO:0000256" key="1">
    <source>
        <dbReference type="ARBA" id="ARBA00004123"/>
    </source>
</evidence>
<feature type="non-terminal residue" evidence="11">
    <location>
        <position position="1"/>
    </location>
</feature>
<dbReference type="InterPro" id="IPR022209">
    <property type="entry name" value="CWC25"/>
</dbReference>
<evidence type="ECO:0000256" key="7">
    <source>
        <dbReference type="ARBA" id="ARBA00023242"/>
    </source>
</evidence>
<keyword evidence="3" id="KW-0507">mRNA processing</keyword>
<evidence type="ECO:0000256" key="5">
    <source>
        <dbReference type="ARBA" id="ARBA00023054"/>
    </source>
</evidence>
<evidence type="ECO:0000256" key="3">
    <source>
        <dbReference type="ARBA" id="ARBA00022664"/>
    </source>
</evidence>
<feature type="compositionally biased region" description="Basic and acidic residues" evidence="9">
    <location>
        <begin position="174"/>
        <end position="268"/>
    </location>
</feature>
<evidence type="ECO:0000256" key="6">
    <source>
        <dbReference type="ARBA" id="ARBA00023187"/>
    </source>
</evidence>
<accession>A0A2P6NBT0</accession>
<feature type="region of interest" description="Disordered" evidence="9">
    <location>
        <begin position="144"/>
        <end position="282"/>
    </location>
</feature>
<keyword evidence="5 8" id="KW-0175">Coiled coil</keyword>
<dbReference type="PANTHER" id="PTHR16196:SF0">
    <property type="entry name" value="PRE-MRNA-SPLICING FACTOR CWC25 HOMOLOG"/>
    <property type="match status" value="1"/>
</dbReference>
<reference evidence="11 12" key="1">
    <citation type="journal article" date="2018" name="Genome Biol. Evol.">
        <title>Multiple Roots of Fruiting Body Formation in Amoebozoa.</title>
        <authorList>
            <person name="Hillmann F."/>
            <person name="Forbes G."/>
            <person name="Novohradska S."/>
            <person name="Ferling I."/>
            <person name="Riege K."/>
            <person name="Groth M."/>
            <person name="Westermann M."/>
            <person name="Marz M."/>
            <person name="Spaller T."/>
            <person name="Winckler T."/>
            <person name="Schaap P."/>
            <person name="Glockner G."/>
        </authorList>
    </citation>
    <scope>NUCLEOTIDE SEQUENCE [LARGE SCALE GENOMIC DNA]</scope>
    <source>
        <strain evidence="11 12">Jena</strain>
    </source>
</reference>
<evidence type="ECO:0000313" key="12">
    <source>
        <dbReference type="Proteomes" id="UP000241769"/>
    </source>
</evidence>
<feature type="compositionally biased region" description="Basic residues" evidence="9">
    <location>
        <begin position="163"/>
        <end position="173"/>
    </location>
</feature>
<evidence type="ECO:0000313" key="11">
    <source>
        <dbReference type="EMBL" id="PRP81416.1"/>
    </source>
</evidence>
<name>A0A2P6NBT0_9EUKA</name>
<dbReference type="OrthoDB" id="21123at2759"/>